<proteinExistence type="predicted"/>
<evidence type="ECO:0000256" key="1">
    <source>
        <dbReference type="ARBA" id="ARBA00004339"/>
    </source>
</evidence>
<dbReference type="Pfam" id="PF00497">
    <property type="entry name" value="SBP_bac_3"/>
    <property type="match status" value="1"/>
</dbReference>
<sequence>MLSCLMLAMLLLPLQSPPAAVAQDAADRVQREWKGDLGEMLEQRRPIRVLVVYNRTNFFIEEGVVRGLEADMMRAWEEWLGKRHAKELVRLVFVPVTFADLVPALLDGRGDVIAAGLTVTAERSKEVAFAAPYRTGVTAVAVGGPRSRALKTADELSGRKVSVVEGTSYAEHLADLSGALKRKGLAPVKIVKADPVLATEDLLEMASKGMIEYTAADVFMAEAWTKAFPKLRLFPDAVIHADGRLAWGVRPDCPELKASLSEFAATVRQGTLLGNMFFKRYYVNEDFVANPTDSGEIGKLRPLAELFRKYGREYGFDWLKIAAMAYQESRFDMNRKSSAGAVGIMQIKPSTAAEMGVKDISTPDGNVHAGVAYLRYLCDRYFSDVDEDAKMDFALAAYNAGPARITQVRKKAREMGLDPDRWFGNAEWAAFALIGRETTAYVAHVQMYYAAYKASEDILLKRRDAM</sequence>
<keyword evidence="3" id="KW-0998">Cell outer membrane</keyword>
<evidence type="ECO:0000256" key="3">
    <source>
        <dbReference type="ARBA" id="ARBA00023237"/>
    </source>
</evidence>
<keyword evidence="7" id="KW-1185">Reference proteome</keyword>
<dbReference type="SUPFAM" id="SSF53955">
    <property type="entry name" value="Lysozyme-like"/>
    <property type="match status" value="1"/>
</dbReference>
<dbReference type="CDD" id="cd13403">
    <property type="entry name" value="MLTF-like"/>
    <property type="match status" value="1"/>
</dbReference>
<feature type="chain" id="PRO_5045279391" description="Solute-binding protein family 3/N-terminal domain-containing protein" evidence="4">
    <location>
        <begin position="23"/>
        <end position="466"/>
    </location>
</feature>
<dbReference type="EMBL" id="CP014206">
    <property type="protein sequence ID" value="AMK10047.1"/>
    <property type="molecule type" value="Genomic_DNA"/>
</dbReference>
<evidence type="ECO:0000259" key="5">
    <source>
        <dbReference type="SMART" id="SM00062"/>
    </source>
</evidence>
<evidence type="ECO:0000313" key="6">
    <source>
        <dbReference type="EMBL" id="AMK10047.1"/>
    </source>
</evidence>
<keyword evidence="3" id="KW-0472">Membrane</keyword>
<evidence type="ECO:0000313" key="7">
    <source>
        <dbReference type="Proteomes" id="UP000055611"/>
    </source>
</evidence>
<dbReference type="InterPro" id="IPR023346">
    <property type="entry name" value="Lysozyme-like_dom_sf"/>
</dbReference>
<dbReference type="Pfam" id="PF01464">
    <property type="entry name" value="SLT"/>
    <property type="match status" value="1"/>
</dbReference>
<dbReference type="PANTHER" id="PTHR35936:SF32">
    <property type="entry name" value="MEMBRANE-BOUND LYTIC MUREIN TRANSGLYCOSYLASE F"/>
    <property type="match status" value="1"/>
</dbReference>
<dbReference type="CDD" id="cd01009">
    <property type="entry name" value="PBP2_YfhD_N"/>
    <property type="match status" value="1"/>
</dbReference>
<dbReference type="Gene3D" id="1.10.530.10">
    <property type="match status" value="1"/>
</dbReference>
<feature type="signal peptide" evidence="4">
    <location>
        <begin position="1"/>
        <end position="22"/>
    </location>
</feature>
<name>A0ABM5YRK5_9BACT</name>
<reference evidence="6 7" key="1">
    <citation type="journal article" date="2016" name="Front. Microbiol.">
        <title>Genome Sequence of the Piezophilic, Mesophilic Sulfate-Reducing Bacterium Desulfovibrio indicus J2T.</title>
        <authorList>
            <person name="Cao J."/>
            <person name="Maignien L."/>
            <person name="Shao Z."/>
            <person name="Alain K."/>
            <person name="Jebbar M."/>
        </authorList>
    </citation>
    <scope>NUCLEOTIDE SEQUENCE [LARGE SCALE GENOMIC DNA]</scope>
    <source>
        <strain evidence="6 7">J2</strain>
    </source>
</reference>
<keyword evidence="2 4" id="KW-0732">Signal</keyword>
<dbReference type="SMART" id="SM00062">
    <property type="entry name" value="PBPb"/>
    <property type="match status" value="1"/>
</dbReference>
<feature type="domain" description="Solute-binding protein family 3/N-terminal" evidence="5">
    <location>
        <begin position="49"/>
        <end position="280"/>
    </location>
</feature>
<evidence type="ECO:0000256" key="4">
    <source>
        <dbReference type="SAM" id="SignalP"/>
    </source>
</evidence>
<dbReference type="Proteomes" id="UP000055611">
    <property type="component" value="Chromosome"/>
</dbReference>
<dbReference type="InterPro" id="IPR008258">
    <property type="entry name" value="Transglycosylase_SLT_dom_1"/>
</dbReference>
<protein>
    <recommendedName>
        <fullName evidence="5">Solute-binding protein family 3/N-terminal domain-containing protein</fullName>
    </recommendedName>
</protein>
<comment type="subcellular location">
    <subcellularLocation>
        <location evidence="1">Cell outer membrane</location>
        <topology evidence="1">Peripheral membrane protein</topology>
    </subcellularLocation>
</comment>
<dbReference type="InterPro" id="IPR001638">
    <property type="entry name" value="Solute-binding_3/MltF_N"/>
</dbReference>
<gene>
    <name evidence="6" type="ORF">AWY79_02415</name>
</gene>
<dbReference type="SUPFAM" id="SSF53850">
    <property type="entry name" value="Periplasmic binding protein-like II"/>
    <property type="match status" value="1"/>
</dbReference>
<evidence type="ECO:0000256" key="2">
    <source>
        <dbReference type="ARBA" id="ARBA00022729"/>
    </source>
</evidence>
<dbReference type="PANTHER" id="PTHR35936">
    <property type="entry name" value="MEMBRANE-BOUND LYTIC MUREIN TRANSGLYCOSYLASE F"/>
    <property type="match status" value="1"/>
</dbReference>
<dbReference type="Gene3D" id="3.40.190.10">
    <property type="entry name" value="Periplasmic binding protein-like II"/>
    <property type="match status" value="2"/>
</dbReference>
<organism evidence="6 7">
    <name type="scientific">Pseudodesulfovibrio indicus</name>
    <dbReference type="NCBI Taxonomy" id="1716143"/>
    <lineage>
        <taxon>Bacteria</taxon>
        <taxon>Pseudomonadati</taxon>
        <taxon>Thermodesulfobacteriota</taxon>
        <taxon>Desulfovibrionia</taxon>
        <taxon>Desulfovibrionales</taxon>
        <taxon>Desulfovibrionaceae</taxon>
    </lineage>
</organism>
<accession>A0ABM5YRK5</accession>